<dbReference type="InterPro" id="IPR032675">
    <property type="entry name" value="LRR_dom_sf"/>
</dbReference>
<dbReference type="GO" id="GO:0005930">
    <property type="term" value="C:axoneme"/>
    <property type="evidence" value="ECO:0007669"/>
    <property type="project" value="UniProtKB-SubCell"/>
</dbReference>
<accession>A0A0D2LDB1</accession>
<evidence type="ECO:0000313" key="3">
    <source>
        <dbReference type="EMBL" id="KIZ04654.1"/>
    </source>
</evidence>
<proteinExistence type="predicted"/>
<name>A0A0D2LDB1_9CHLO</name>
<dbReference type="SUPFAM" id="SSF52047">
    <property type="entry name" value="RNI-like"/>
    <property type="match status" value="1"/>
</dbReference>
<dbReference type="AlphaFoldDB" id="A0A0D2LDB1"/>
<reference evidence="3 4" key="1">
    <citation type="journal article" date="2013" name="BMC Genomics">
        <title>Reconstruction of the lipid metabolism for the microalga Monoraphidium neglectum from its genome sequence reveals characteristics suitable for biofuel production.</title>
        <authorList>
            <person name="Bogen C."/>
            <person name="Al-Dilaimi A."/>
            <person name="Albersmeier A."/>
            <person name="Wichmann J."/>
            <person name="Grundmann M."/>
            <person name="Rupp O."/>
            <person name="Lauersen K.J."/>
            <person name="Blifernez-Klassen O."/>
            <person name="Kalinowski J."/>
            <person name="Goesmann A."/>
            <person name="Mussgnug J.H."/>
            <person name="Kruse O."/>
        </authorList>
    </citation>
    <scope>NUCLEOTIDE SEQUENCE [LARGE SCALE GENOMIC DNA]</scope>
    <source>
        <strain evidence="3 4">SAG 48.87</strain>
    </source>
</reference>
<feature type="region of interest" description="Disordered" evidence="2">
    <location>
        <begin position="90"/>
        <end position="112"/>
    </location>
</feature>
<evidence type="ECO:0000313" key="4">
    <source>
        <dbReference type="Proteomes" id="UP000054498"/>
    </source>
</evidence>
<dbReference type="KEGG" id="mng:MNEG_3298"/>
<dbReference type="RefSeq" id="XP_013903673.1">
    <property type="nucleotide sequence ID" value="XM_014048219.1"/>
</dbReference>
<organism evidence="3 4">
    <name type="scientific">Monoraphidium neglectum</name>
    <dbReference type="NCBI Taxonomy" id="145388"/>
    <lineage>
        <taxon>Eukaryota</taxon>
        <taxon>Viridiplantae</taxon>
        <taxon>Chlorophyta</taxon>
        <taxon>core chlorophytes</taxon>
        <taxon>Chlorophyceae</taxon>
        <taxon>CS clade</taxon>
        <taxon>Sphaeropleales</taxon>
        <taxon>Selenastraceae</taxon>
        <taxon>Monoraphidium</taxon>
    </lineage>
</organism>
<keyword evidence="4" id="KW-1185">Reference proteome</keyword>
<comment type="subcellular location">
    <subcellularLocation>
        <location evidence="1">Cytoplasm</location>
        <location evidence="1">Cytoskeleton</location>
        <location evidence="1">Cilium axoneme</location>
    </subcellularLocation>
</comment>
<feature type="non-terminal residue" evidence="3">
    <location>
        <position position="259"/>
    </location>
</feature>
<dbReference type="GeneID" id="25736176"/>
<dbReference type="InterPro" id="IPR006553">
    <property type="entry name" value="Leu-rich_rpt_Cys-con_subtyp"/>
</dbReference>
<gene>
    <name evidence="3" type="ORF">MNEG_3298</name>
</gene>
<dbReference type="STRING" id="145388.A0A0D2LDB1"/>
<evidence type="ECO:0000256" key="2">
    <source>
        <dbReference type="SAM" id="MobiDB-lite"/>
    </source>
</evidence>
<dbReference type="SMART" id="SM00367">
    <property type="entry name" value="LRR_CC"/>
    <property type="match status" value="1"/>
</dbReference>
<dbReference type="Proteomes" id="UP000054498">
    <property type="component" value="Unassembled WGS sequence"/>
</dbReference>
<protein>
    <submittedName>
        <fullName evidence="3">Uncharacterized protein</fullName>
    </submittedName>
</protein>
<dbReference type="Gene3D" id="3.80.10.10">
    <property type="entry name" value="Ribonuclease Inhibitor"/>
    <property type="match status" value="1"/>
</dbReference>
<evidence type="ECO:0000256" key="1">
    <source>
        <dbReference type="ARBA" id="ARBA00004430"/>
    </source>
</evidence>
<sequence length="259" mass="25976">MDGRQGAAAPGREPVPTLLVLSARAAASALAAPALPGAGASVAPAHAVAAAALPAPLRAHVLAAAARLQLLTEEALESLLVGPGAGRDTGSSALSCSSGDEPPSGGGGDPLGPARLMLAGHTLLDGRSLTRVLAGPAGPHVGACLRALSLSRVARLLDDTVETIAARCPALTDLDLSHCPRLTARAPAAVARGPAAARGLRRLSLARCWRVAGLGELAACSRLTCLELAGCGNLRNCEAALLLSSLAQLRRLDLRDCPR</sequence>
<dbReference type="EMBL" id="KK100628">
    <property type="protein sequence ID" value="KIZ04654.1"/>
    <property type="molecule type" value="Genomic_DNA"/>
</dbReference>